<dbReference type="VEuPathDB" id="ToxoDB:CSUI_011569"/>
<dbReference type="AlphaFoldDB" id="A0A2C6J483"/>
<comment type="subcellular location">
    <subcellularLocation>
        <location evidence="1">Nucleus</location>
        <location evidence="1">Nucleolus</location>
    </subcellularLocation>
</comment>
<keyword evidence="1" id="KW-0653">Protein transport</keyword>
<proteinExistence type="inferred from homology"/>
<dbReference type="OrthoDB" id="2196187at2759"/>
<dbReference type="PANTHER" id="PTHR12730">
    <property type="entry name" value="HSDA/SDA1-RELATED"/>
    <property type="match status" value="1"/>
</dbReference>
<evidence type="ECO:0000256" key="1">
    <source>
        <dbReference type="RuleBase" id="RU365057"/>
    </source>
</evidence>
<feature type="non-terminal residue" evidence="2">
    <location>
        <position position="1"/>
    </location>
</feature>
<dbReference type="GO" id="GO:0015031">
    <property type="term" value="P:protein transport"/>
    <property type="evidence" value="ECO:0007669"/>
    <property type="project" value="UniProtKB-KW"/>
</dbReference>
<comment type="function">
    <text evidence="1">Required for 60S pre-ribosomal subunits export to the cytoplasm.</text>
</comment>
<name>A0A2C6J483_9APIC</name>
<gene>
    <name evidence="2" type="ORF">CSUI_011569</name>
</gene>
<dbReference type="GO" id="GO:0005730">
    <property type="term" value="C:nucleolus"/>
    <property type="evidence" value="ECO:0007669"/>
    <property type="project" value="UniProtKB-SubCell"/>
</dbReference>
<organism evidence="2 3">
    <name type="scientific">Cystoisospora suis</name>
    <dbReference type="NCBI Taxonomy" id="483139"/>
    <lineage>
        <taxon>Eukaryota</taxon>
        <taxon>Sar</taxon>
        <taxon>Alveolata</taxon>
        <taxon>Apicomplexa</taxon>
        <taxon>Conoidasida</taxon>
        <taxon>Coccidia</taxon>
        <taxon>Eucoccidiorida</taxon>
        <taxon>Eimeriorina</taxon>
        <taxon>Sarcocystidae</taxon>
        <taxon>Cystoisospora</taxon>
    </lineage>
</organism>
<sequence length="68" mass="7735">ITEICTRAPLCMKAELLSDLVEYRRERKSKSVVIAARRLMNLYRDVLPHLLPANARGKDASIEVQNTP</sequence>
<dbReference type="GO" id="GO:0000055">
    <property type="term" value="P:ribosomal large subunit export from nucleus"/>
    <property type="evidence" value="ECO:0007669"/>
    <property type="project" value="UniProtKB-UniRule"/>
</dbReference>
<dbReference type="RefSeq" id="XP_067916357.1">
    <property type="nucleotide sequence ID" value="XM_068071667.1"/>
</dbReference>
<evidence type="ECO:0000313" key="3">
    <source>
        <dbReference type="Proteomes" id="UP000221165"/>
    </source>
</evidence>
<keyword evidence="1" id="KW-0539">Nucleus</keyword>
<protein>
    <recommendedName>
        <fullName evidence="1">Protein SDA1</fullName>
    </recommendedName>
</protein>
<comment type="similarity">
    <text evidence="1">Belongs to the SDA1 family.</text>
</comment>
<dbReference type="GO" id="GO:0042273">
    <property type="term" value="P:ribosomal large subunit biogenesis"/>
    <property type="evidence" value="ECO:0007669"/>
    <property type="project" value="UniProtKB-UniRule"/>
</dbReference>
<evidence type="ECO:0000313" key="2">
    <source>
        <dbReference type="EMBL" id="PHJ14621.1"/>
    </source>
</evidence>
<comment type="caution">
    <text evidence="2">The sequence shown here is derived from an EMBL/GenBank/DDBJ whole genome shotgun (WGS) entry which is preliminary data.</text>
</comment>
<dbReference type="Proteomes" id="UP000221165">
    <property type="component" value="Unassembled WGS sequence"/>
</dbReference>
<keyword evidence="1" id="KW-0690">Ribosome biogenesis</keyword>
<dbReference type="PANTHER" id="PTHR12730:SF0">
    <property type="entry name" value="PROTEIN SDA1 HOMOLOG"/>
    <property type="match status" value="1"/>
</dbReference>
<keyword evidence="3" id="KW-1185">Reference proteome</keyword>
<reference evidence="2 3" key="1">
    <citation type="journal article" date="2017" name="Int. J. Parasitol.">
        <title>The genome of the protozoan parasite Cystoisospora suis and a reverse vaccinology approach to identify vaccine candidates.</title>
        <authorList>
            <person name="Palmieri N."/>
            <person name="Shrestha A."/>
            <person name="Ruttkowski B."/>
            <person name="Beck T."/>
            <person name="Vogl C."/>
            <person name="Tomley F."/>
            <person name="Blake D.P."/>
            <person name="Joachim A."/>
        </authorList>
    </citation>
    <scope>NUCLEOTIDE SEQUENCE [LARGE SCALE GENOMIC DNA]</scope>
    <source>
        <strain evidence="2 3">Wien I</strain>
    </source>
</reference>
<dbReference type="EMBL" id="MIGC01013875">
    <property type="protein sequence ID" value="PHJ14621.1"/>
    <property type="molecule type" value="Genomic_DNA"/>
</dbReference>
<dbReference type="InterPro" id="IPR027312">
    <property type="entry name" value="Sda1"/>
</dbReference>
<dbReference type="GeneID" id="94434878"/>
<keyword evidence="1" id="KW-0813">Transport</keyword>
<feature type="non-terminal residue" evidence="2">
    <location>
        <position position="68"/>
    </location>
</feature>
<accession>A0A2C6J483</accession>